<dbReference type="Pfam" id="PF01740">
    <property type="entry name" value="STAS"/>
    <property type="match status" value="1"/>
</dbReference>
<comment type="caution">
    <text evidence="3">The sequence shown here is derived from an EMBL/GenBank/DDBJ whole genome shotgun (WGS) entry which is preliminary data.</text>
</comment>
<sequence>MQVDIGAEGTNRPRLITLTLSGPFDDVTAPRLELQIDRLIGAARRPPCLLLDVTAVTYATQHAAQCFAVLLRHQRTNRIARVFVTGLHGSLLRILARAGLRDYLDERTPGQVRQHLRTINNCQPPAADPPAGDWPPAPLS</sequence>
<evidence type="ECO:0000259" key="2">
    <source>
        <dbReference type="PROSITE" id="PS50801"/>
    </source>
</evidence>
<feature type="domain" description="STAS" evidence="2">
    <location>
        <begin position="5"/>
        <end position="104"/>
    </location>
</feature>
<evidence type="ECO:0000313" key="4">
    <source>
        <dbReference type="Proteomes" id="UP001597097"/>
    </source>
</evidence>
<organism evidence="3 4">
    <name type="scientific">Nonomuraea guangzhouensis</name>
    <dbReference type="NCBI Taxonomy" id="1291555"/>
    <lineage>
        <taxon>Bacteria</taxon>
        <taxon>Bacillati</taxon>
        <taxon>Actinomycetota</taxon>
        <taxon>Actinomycetes</taxon>
        <taxon>Streptosporangiales</taxon>
        <taxon>Streptosporangiaceae</taxon>
        <taxon>Nonomuraea</taxon>
    </lineage>
</organism>
<feature type="compositionally biased region" description="Pro residues" evidence="1">
    <location>
        <begin position="126"/>
        <end position="140"/>
    </location>
</feature>
<gene>
    <name evidence="3" type="ORF">ACFSJ0_53925</name>
</gene>
<evidence type="ECO:0000313" key="3">
    <source>
        <dbReference type="EMBL" id="MFD1546025.1"/>
    </source>
</evidence>
<dbReference type="PROSITE" id="PS50801">
    <property type="entry name" value="STAS"/>
    <property type="match status" value="1"/>
</dbReference>
<protein>
    <submittedName>
        <fullName evidence="3">STAS domain-containing protein</fullName>
    </submittedName>
</protein>
<dbReference type="EMBL" id="JBHUCM010000053">
    <property type="protein sequence ID" value="MFD1546025.1"/>
    <property type="molecule type" value="Genomic_DNA"/>
</dbReference>
<reference evidence="4" key="1">
    <citation type="journal article" date="2019" name="Int. J. Syst. Evol. Microbiol.">
        <title>The Global Catalogue of Microorganisms (GCM) 10K type strain sequencing project: providing services to taxonomists for standard genome sequencing and annotation.</title>
        <authorList>
            <consortium name="The Broad Institute Genomics Platform"/>
            <consortium name="The Broad Institute Genome Sequencing Center for Infectious Disease"/>
            <person name="Wu L."/>
            <person name="Ma J."/>
        </authorList>
    </citation>
    <scope>NUCLEOTIDE SEQUENCE [LARGE SCALE GENOMIC DNA]</scope>
    <source>
        <strain evidence="4">CGMCC 1.15399</strain>
    </source>
</reference>
<name>A0ABW4GU13_9ACTN</name>
<dbReference type="RefSeq" id="WP_219537663.1">
    <property type="nucleotide sequence ID" value="NZ_JAHKRM010000039.1"/>
</dbReference>
<feature type="region of interest" description="Disordered" evidence="1">
    <location>
        <begin position="121"/>
        <end position="140"/>
    </location>
</feature>
<accession>A0ABW4GU13</accession>
<dbReference type="Proteomes" id="UP001597097">
    <property type="component" value="Unassembled WGS sequence"/>
</dbReference>
<keyword evidence="4" id="KW-1185">Reference proteome</keyword>
<evidence type="ECO:0000256" key="1">
    <source>
        <dbReference type="SAM" id="MobiDB-lite"/>
    </source>
</evidence>
<dbReference type="InterPro" id="IPR002645">
    <property type="entry name" value="STAS_dom"/>
</dbReference>
<proteinExistence type="predicted"/>